<dbReference type="SUPFAM" id="SSF56112">
    <property type="entry name" value="Protein kinase-like (PK-like)"/>
    <property type="match status" value="1"/>
</dbReference>
<dbReference type="Pfam" id="PF01636">
    <property type="entry name" value="APH"/>
    <property type="match status" value="1"/>
</dbReference>
<gene>
    <name evidence="2" type="ORF">UFOPK1493_04220</name>
</gene>
<organism evidence="2">
    <name type="scientific">freshwater metagenome</name>
    <dbReference type="NCBI Taxonomy" id="449393"/>
    <lineage>
        <taxon>unclassified sequences</taxon>
        <taxon>metagenomes</taxon>
        <taxon>ecological metagenomes</taxon>
    </lineage>
</organism>
<evidence type="ECO:0000259" key="1">
    <source>
        <dbReference type="Pfam" id="PF01636"/>
    </source>
</evidence>
<dbReference type="InterPro" id="IPR002575">
    <property type="entry name" value="Aminoglycoside_PTrfase"/>
</dbReference>
<evidence type="ECO:0000313" key="2">
    <source>
        <dbReference type="EMBL" id="CAB4599495.1"/>
    </source>
</evidence>
<accession>A0A6J6GKR4</accession>
<sequence length="355" mass="37589">MREPPPTTVADPDVVARVLARLPAATATATRPSPGASLRVEPLAGGYHNTVVRVRDGEAVDWVVKQYVVGSTNPLYPQLHDHEALALEVFSSRRVAPVLVGYLPDAEVGPVVVYEFVEGAMWDGDVAAAAAVLARAHATVVPEDAPFRRLALTSDDVLDDAARMLVVSSPHHAAAIRRCARSVPAWVSDERALVHTDCGPGNMVTSEDGVRLIDWQCPGLGDPLEDLVVFTSPAMQILYGRPPLDDRARSTFLAAYADRSASSRDAVARLARCAPAHHVRIAAYCAYRIVELAASAPDVAARYGRALSAELAWLAELLDLAPTTLTSDLADPAGLADLADLAGPDGSAPVPQEPA</sequence>
<proteinExistence type="predicted"/>
<reference evidence="2" key="1">
    <citation type="submission" date="2020-05" db="EMBL/GenBank/DDBJ databases">
        <authorList>
            <person name="Chiriac C."/>
            <person name="Salcher M."/>
            <person name="Ghai R."/>
            <person name="Kavagutti S V."/>
        </authorList>
    </citation>
    <scope>NUCLEOTIDE SEQUENCE</scope>
</reference>
<name>A0A6J6GKR4_9ZZZZ</name>
<dbReference type="Gene3D" id="3.90.1200.10">
    <property type="match status" value="1"/>
</dbReference>
<dbReference type="EMBL" id="CAEZSR010000306">
    <property type="protein sequence ID" value="CAB4599495.1"/>
    <property type="molecule type" value="Genomic_DNA"/>
</dbReference>
<dbReference type="InterPro" id="IPR011009">
    <property type="entry name" value="Kinase-like_dom_sf"/>
</dbReference>
<dbReference type="AlphaFoldDB" id="A0A6J6GKR4"/>
<feature type="domain" description="Aminoglycoside phosphotransferase" evidence="1">
    <location>
        <begin position="40"/>
        <end position="258"/>
    </location>
</feature>
<protein>
    <submittedName>
        <fullName evidence="2">Unannotated protein</fullName>
    </submittedName>
</protein>